<dbReference type="PANTHER" id="PTHR30572:SF18">
    <property type="entry name" value="ABC-TYPE MACROLIDE FAMILY EXPORT SYSTEM PERMEASE COMPONENT 2"/>
    <property type="match status" value="1"/>
</dbReference>
<dbReference type="EMBL" id="VLLG01000005">
    <property type="protein sequence ID" value="TWI84265.1"/>
    <property type="molecule type" value="Genomic_DNA"/>
</dbReference>
<dbReference type="InterPro" id="IPR025857">
    <property type="entry name" value="MacB_PCD"/>
</dbReference>
<gene>
    <name evidence="9" type="ORF">LX66_4629</name>
</gene>
<dbReference type="InterPro" id="IPR003838">
    <property type="entry name" value="ABC3_permease_C"/>
</dbReference>
<keyword evidence="4 6" id="KW-1133">Transmembrane helix</keyword>
<protein>
    <submittedName>
        <fullName evidence="9">Putative permease</fullName>
    </submittedName>
</protein>
<dbReference type="GO" id="GO:0022857">
    <property type="term" value="F:transmembrane transporter activity"/>
    <property type="evidence" value="ECO:0007669"/>
    <property type="project" value="TreeGrafter"/>
</dbReference>
<feature type="transmembrane region" description="Helical" evidence="6">
    <location>
        <begin position="283"/>
        <end position="303"/>
    </location>
</feature>
<dbReference type="PANTHER" id="PTHR30572">
    <property type="entry name" value="MEMBRANE COMPONENT OF TRANSPORTER-RELATED"/>
    <property type="match status" value="1"/>
</dbReference>
<evidence type="ECO:0000259" key="7">
    <source>
        <dbReference type="Pfam" id="PF02687"/>
    </source>
</evidence>
<sequence length="791" mass="87954">MFSNYLKIAWRNLVNNKIYSAINILGLATGMAVALLIALWVYQECTYDRFLPDHERLYQVKRNYNSNGDILTFSTTSLKLADALRNTIPEIEYLAETDWMGPHGLKVGDRKLYLPGAMAGGDFLKIFGFPLLEGTAAGVLREPFSIVLTQTAARALFGNENAVGKIVRIDNLHDLKVTGILKDLPAGSTFQFKYLVPFSYYEQTRDWVKNARNGSFSWNSFQQFVKLKAGVSYAQVARKIKGIEKSEDNLHAQNSDVILQRFDRLHLHNNYKNGEESGGFIEYIRIFSVVGVLVLLIACINFINLTTARSAKRGREVGIRKAIGSQRRSLVLQFLTESFLFAGIAFVLAIIMVQLALPAFNSLTGSAIAIPFFNTVFWGLMLGAMLLIGCMAGARPAFYLSSFHPVKTLKGAAQSGRSAAFSRKVLVVVQFSCSVALIICTLVVYRQVQHAKDRPAGYAINRLMVTNTNKDLYNNYTALKDELLQSGLVTSVTSASSPATWIEWHSNIDQWPGKYPDETVEMGIIKTRADYFRTMGMQLLSGRDFTGNYKTDSLDVIFNEAAVKRLRLKDPVNQVITWDESQYRVIGVVKDALMASPFTGADPTMFVAGAVPDNFVMYRLSPAVQPHTAVEKLSKIFGRYSPAFPYTYDFADVQYSGKFRQELLMGRLSGILAVLAILISCLGLFGLAAFVAEQRTKEIGVRKVLGASVAQVWVLLSKDFLWLVLISCCVATPAALYFLQHWLQQYEYRIALGPDVFIVAALLALSITLITVSFQSVKAALADPVKSLRAE</sequence>
<name>A0A562SSN7_CHIJA</name>
<dbReference type="Pfam" id="PF02687">
    <property type="entry name" value="FtsX"/>
    <property type="match status" value="2"/>
</dbReference>
<feature type="domain" description="ABC3 transporter permease C-terminal" evidence="7">
    <location>
        <begin position="289"/>
        <end position="402"/>
    </location>
</feature>
<dbReference type="Proteomes" id="UP000316778">
    <property type="component" value="Unassembled WGS sequence"/>
</dbReference>
<reference evidence="9 10" key="1">
    <citation type="journal article" date="2013" name="Stand. Genomic Sci.">
        <title>Genomic Encyclopedia of Type Strains, Phase I: The one thousand microbial genomes (KMG-I) project.</title>
        <authorList>
            <person name="Kyrpides N.C."/>
            <person name="Woyke T."/>
            <person name="Eisen J.A."/>
            <person name="Garrity G."/>
            <person name="Lilburn T.G."/>
            <person name="Beck B.J."/>
            <person name="Whitman W.B."/>
            <person name="Hugenholtz P."/>
            <person name="Klenk H.P."/>
        </authorList>
    </citation>
    <scope>NUCLEOTIDE SEQUENCE [LARGE SCALE GENOMIC DNA]</scope>
    <source>
        <strain evidence="9 10">DSM 13484</strain>
    </source>
</reference>
<feature type="transmembrane region" description="Helical" evidence="6">
    <location>
        <begin position="751"/>
        <end position="774"/>
    </location>
</feature>
<keyword evidence="3 6" id="KW-0812">Transmembrane</keyword>
<keyword evidence="10" id="KW-1185">Reference proteome</keyword>
<feature type="domain" description="MacB-like periplasmic core" evidence="8">
    <location>
        <begin position="20"/>
        <end position="241"/>
    </location>
</feature>
<evidence type="ECO:0000256" key="2">
    <source>
        <dbReference type="ARBA" id="ARBA00022475"/>
    </source>
</evidence>
<comment type="caution">
    <text evidence="9">The sequence shown here is derived from an EMBL/GenBank/DDBJ whole genome shotgun (WGS) entry which is preliminary data.</text>
</comment>
<feature type="transmembrane region" description="Helical" evidence="6">
    <location>
        <begin position="425"/>
        <end position="445"/>
    </location>
</feature>
<feature type="transmembrane region" description="Helical" evidence="6">
    <location>
        <begin position="668"/>
        <end position="692"/>
    </location>
</feature>
<feature type="domain" description="MacB-like periplasmic core" evidence="8">
    <location>
        <begin position="435"/>
        <end position="635"/>
    </location>
</feature>
<feature type="domain" description="ABC3 transporter permease C-terminal" evidence="7">
    <location>
        <begin position="671"/>
        <end position="779"/>
    </location>
</feature>
<evidence type="ECO:0000313" key="9">
    <source>
        <dbReference type="EMBL" id="TWI84265.1"/>
    </source>
</evidence>
<feature type="transmembrane region" description="Helical" evidence="6">
    <location>
        <begin position="339"/>
        <end position="360"/>
    </location>
</feature>
<feature type="transmembrane region" description="Helical" evidence="6">
    <location>
        <begin position="720"/>
        <end position="739"/>
    </location>
</feature>
<keyword evidence="5 6" id="KW-0472">Membrane</keyword>
<evidence type="ECO:0000313" key="10">
    <source>
        <dbReference type="Proteomes" id="UP000316778"/>
    </source>
</evidence>
<dbReference type="OrthoDB" id="5933722at2"/>
<dbReference type="InterPro" id="IPR050250">
    <property type="entry name" value="Macrolide_Exporter_MacB"/>
</dbReference>
<evidence type="ECO:0000259" key="8">
    <source>
        <dbReference type="Pfam" id="PF12704"/>
    </source>
</evidence>
<accession>A0A562SSN7</accession>
<keyword evidence="2" id="KW-1003">Cell membrane</keyword>
<evidence type="ECO:0000256" key="4">
    <source>
        <dbReference type="ARBA" id="ARBA00022989"/>
    </source>
</evidence>
<evidence type="ECO:0000256" key="5">
    <source>
        <dbReference type="ARBA" id="ARBA00023136"/>
    </source>
</evidence>
<feature type="transmembrane region" description="Helical" evidence="6">
    <location>
        <begin position="372"/>
        <end position="394"/>
    </location>
</feature>
<dbReference type="GO" id="GO:0005886">
    <property type="term" value="C:plasma membrane"/>
    <property type="evidence" value="ECO:0007669"/>
    <property type="project" value="UniProtKB-SubCell"/>
</dbReference>
<proteinExistence type="predicted"/>
<dbReference type="RefSeq" id="WP_145717812.1">
    <property type="nucleotide sequence ID" value="NZ_BAAAFY010000002.1"/>
</dbReference>
<dbReference type="Pfam" id="PF12704">
    <property type="entry name" value="MacB_PCD"/>
    <property type="match status" value="2"/>
</dbReference>
<evidence type="ECO:0000256" key="6">
    <source>
        <dbReference type="SAM" id="Phobius"/>
    </source>
</evidence>
<organism evidence="9 10">
    <name type="scientific">Chitinophaga japonensis</name>
    <name type="common">Flexibacter japonensis</name>
    <dbReference type="NCBI Taxonomy" id="104662"/>
    <lineage>
        <taxon>Bacteria</taxon>
        <taxon>Pseudomonadati</taxon>
        <taxon>Bacteroidota</taxon>
        <taxon>Chitinophagia</taxon>
        <taxon>Chitinophagales</taxon>
        <taxon>Chitinophagaceae</taxon>
        <taxon>Chitinophaga</taxon>
    </lineage>
</organism>
<evidence type="ECO:0000256" key="3">
    <source>
        <dbReference type="ARBA" id="ARBA00022692"/>
    </source>
</evidence>
<feature type="transmembrane region" description="Helical" evidence="6">
    <location>
        <begin position="20"/>
        <end position="42"/>
    </location>
</feature>
<evidence type="ECO:0000256" key="1">
    <source>
        <dbReference type="ARBA" id="ARBA00004651"/>
    </source>
</evidence>
<dbReference type="AlphaFoldDB" id="A0A562SSN7"/>
<comment type="subcellular location">
    <subcellularLocation>
        <location evidence="1">Cell membrane</location>
        <topology evidence="1">Multi-pass membrane protein</topology>
    </subcellularLocation>
</comment>